<dbReference type="EMBL" id="JANAWD010000989">
    <property type="protein sequence ID" value="KAJ3474752.1"/>
    <property type="molecule type" value="Genomic_DNA"/>
</dbReference>
<evidence type="ECO:0000256" key="1">
    <source>
        <dbReference type="SAM" id="MobiDB-lite"/>
    </source>
</evidence>
<evidence type="ECO:0000313" key="2">
    <source>
        <dbReference type="EMBL" id="KAJ3474752.1"/>
    </source>
</evidence>
<proteinExistence type="predicted"/>
<gene>
    <name evidence="2" type="ORF">NLI96_g12274</name>
</gene>
<keyword evidence="3" id="KW-1185">Reference proteome</keyword>
<comment type="caution">
    <text evidence="2">The sequence shown here is derived from an EMBL/GenBank/DDBJ whole genome shotgun (WGS) entry which is preliminary data.</text>
</comment>
<organism evidence="2 3">
    <name type="scientific">Meripilus lineatus</name>
    <dbReference type="NCBI Taxonomy" id="2056292"/>
    <lineage>
        <taxon>Eukaryota</taxon>
        <taxon>Fungi</taxon>
        <taxon>Dikarya</taxon>
        <taxon>Basidiomycota</taxon>
        <taxon>Agaricomycotina</taxon>
        <taxon>Agaricomycetes</taxon>
        <taxon>Polyporales</taxon>
        <taxon>Meripilaceae</taxon>
        <taxon>Meripilus</taxon>
    </lineage>
</organism>
<feature type="compositionally biased region" description="Basic and acidic residues" evidence="1">
    <location>
        <begin position="178"/>
        <end position="191"/>
    </location>
</feature>
<dbReference type="Proteomes" id="UP001212997">
    <property type="component" value="Unassembled WGS sequence"/>
</dbReference>
<protein>
    <submittedName>
        <fullName evidence="2">Uncharacterized protein</fullName>
    </submittedName>
</protein>
<name>A0AAD5YCK7_9APHY</name>
<reference evidence="2" key="1">
    <citation type="submission" date="2022-07" db="EMBL/GenBank/DDBJ databases">
        <title>Genome Sequence of Physisporinus lineatus.</title>
        <authorList>
            <person name="Buettner E."/>
        </authorList>
    </citation>
    <scope>NUCLEOTIDE SEQUENCE</scope>
    <source>
        <strain evidence="2">VT162</strain>
    </source>
</reference>
<feature type="region of interest" description="Disordered" evidence="1">
    <location>
        <begin position="1"/>
        <end position="202"/>
    </location>
</feature>
<evidence type="ECO:0000313" key="3">
    <source>
        <dbReference type="Proteomes" id="UP001212997"/>
    </source>
</evidence>
<sequence length="383" mass="42728">MSITSSTTNPSSSHSPTSPASVPSLNPSPVLSQSLITSTYPGTAPDMLANTATASPEPVSGDSPNTLRQEYMESMIEPPRRHYPTDSGRSSLDTHPGPIFSPSPCTTAAVLTPSWSEETFETAQGEFSPEPSKPDLFIEEDANTDPREPDLPVQEHPSPVQVRTIGLRSQLSSAETPIPRDHFYSEHRSPERNVGQSLDPKDERRYRVSLQHRFHPSLKLALWRPRPVNIAAVGYHRKPEGDFVTLFNALRPHETMESCNIPSLLELGVKMGTQRKAGRNVLKRARDTFVSFGRWFKRGSQPHVNRTYSIPLRSGHKVAHLITESTVYNYMEDLAVPKVWFKDNINSILDVYSESHGLRKEDILLGTDYTSTPSCYYTCSPCL</sequence>
<accession>A0AAD5YCK7</accession>
<feature type="compositionally biased region" description="Low complexity" evidence="1">
    <location>
        <begin position="1"/>
        <end position="35"/>
    </location>
</feature>
<dbReference type="AlphaFoldDB" id="A0AAD5YCK7"/>